<dbReference type="EMBL" id="MU001506">
    <property type="protein sequence ID" value="KAF2440830.1"/>
    <property type="molecule type" value="Genomic_DNA"/>
</dbReference>
<accession>A0A9P4P9E8</accession>
<gene>
    <name evidence="2" type="ORF">P171DRAFT_446790</name>
</gene>
<organism evidence="2 3">
    <name type="scientific">Karstenula rhodostoma CBS 690.94</name>
    <dbReference type="NCBI Taxonomy" id="1392251"/>
    <lineage>
        <taxon>Eukaryota</taxon>
        <taxon>Fungi</taxon>
        <taxon>Dikarya</taxon>
        <taxon>Ascomycota</taxon>
        <taxon>Pezizomycotina</taxon>
        <taxon>Dothideomycetes</taxon>
        <taxon>Pleosporomycetidae</taxon>
        <taxon>Pleosporales</taxon>
        <taxon>Massarineae</taxon>
        <taxon>Didymosphaeriaceae</taxon>
        <taxon>Karstenula</taxon>
    </lineage>
</organism>
<sequence>MTAPSCTSTSLFQTPLRPRDHLVKTADQPPIQPGIHIPSGRNVWRHLRVVPRRAMGPQDHNDGWRGPVRGGRCIEAPQLAGALLRRTCAYWTSHRGNPTVIHIYIAEYNPASIRRRLVGIVEVMLQIALVFAFWVNYRIVRGALCACSGSRGSSSRGRVPRT</sequence>
<reference evidence="2" key="1">
    <citation type="journal article" date="2020" name="Stud. Mycol.">
        <title>101 Dothideomycetes genomes: a test case for predicting lifestyles and emergence of pathogens.</title>
        <authorList>
            <person name="Haridas S."/>
            <person name="Albert R."/>
            <person name="Binder M."/>
            <person name="Bloem J."/>
            <person name="Labutti K."/>
            <person name="Salamov A."/>
            <person name="Andreopoulos B."/>
            <person name="Baker S."/>
            <person name="Barry K."/>
            <person name="Bills G."/>
            <person name="Bluhm B."/>
            <person name="Cannon C."/>
            <person name="Castanera R."/>
            <person name="Culley D."/>
            <person name="Daum C."/>
            <person name="Ezra D."/>
            <person name="Gonzalez J."/>
            <person name="Henrissat B."/>
            <person name="Kuo A."/>
            <person name="Liang C."/>
            <person name="Lipzen A."/>
            <person name="Lutzoni F."/>
            <person name="Magnuson J."/>
            <person name="Mondo S."/>
            <person name="Nolan M."/>
            <person name="Ohm R."/>
            <person name="Pangilinan J."/>
            <person name="Park H.-J."/>
            <person name="Ramirez L."/>
            <person name="Alfaro M."/>
            <person name="Sun H."/>
            <person name="Tritt A."/>
            <person name="Yoshinaga Y."/>
            <person name="Zwiers L.-H."/>
            <person name="Turgeon B."/>
            <person name="Goodwin S."/>
            <person name="Spatafora J."/>
            <person name="Crous P."/>
            <person name="Grigoriev I."/>
        </authorList>
    </citation>
    <scope>NUCLEOTIDE SEQUENCE</scope>
    <source>
        <strain evidence="2">CBS 690.94</strain>
    </source>
</reference>
<keyword evidence="1" id="KW-1133">Transmembrane helix</keyword>
<dbReference type="AlphaFoldDB" id="A0A9P4P9E8"/>
<keyword evidence="3" id="KW-1185">Reference proteome</keyword>
<evidence type="ECO:0000313" key="3">
    <source>
        <dbReference type="Proteomes" id="UP000799764"/>
    </source>
</evidence>
<evidence type="ECO:0000313" key="2">
    <source>
        <dbReference type="EMBL" id="KAF2440830.1"/>
    </source>
</evidence>
<feature type="transmembrane region" description="Helical" evidence="1">
    <location>
        <begin position="117"/>
        <end position="137"/>
    </location>
</feature>
<dbReference type="Proteomes" id="UP000799764">
    <property type="component" value="Unassembled WGS sequence"/>
</dbReference>
<protein>
    <submittedName>
        <fullName evidence="2">Uncharacterized protein</fullName>
    </submittedName>
</protein>
<evidence type="ECO:0000256" key="1">
    <source>
        <dbReference type="SAM" id="Phobius"/>
    </source>
</evidence>
<proteinExistence type="predicted"/>
<keyword evidence="1" id="KW-0812">Transmembrane</keyword>
<name>A0A9P4P9E8_9PLEO</name>
<keyword evidence="1" id="KW-0472">Membrane</keyword>
<comment type="caution">
    <text evidence="2">The sequence shown here is derived from an EMBL/GenBank/DDBJ whole genome shotgun (WGS) entry which is preliminary data.</text>
</comment>